<dbReference type="InterPro" id="IPR052169">
    <property type="entry name" value="CW_Biosynth-Accessory"/>
</dbReference>
<sequence>FPIDATGDYEEMKLRDVLYWLHKAKHHILHPERGSHLEAYFEAQQPFRWSLPEHFPVTNDLSISAAGDLMDHEYLAASPELYRHVADKIFGTDLPMANLECVVLNQPSETPQFDGKTAPRLRIDAHTLEVLAGYAGKRYAFLSAACNHSLDFGGEGVRSTAKALRSQGIAFHGINETAHEAGEAQLLERKGITVAVLSHTFGLNGWKPPLDRPWIVNRTRLNDTEANLDLALIDRQIAHARDAGADFIIAQLHWGMEFEHYPRPAQMDVAHALAERGIDAIFGHHPHVLQPFEYYRTHRDSARIVPIFYSLGNLTNPFQDSRLCHSLVARIDLAKGRTADGHTRTYVRRAEADTVVQSIDMSTRRIELRMADSSTSAGGE</sequence>
<evidence type="ECO:0000313" key="3">
    <source>
        <dbReference type="EMBL" id="TQE93318.1"/>
    </source>
</evidence>
<evidence type="ECO:0000256" key="1">
    <source>
        <dbReference type="ARBA" id="ARBA00005662"/>
    </source>
</evidence>
<dbReference type="PANTHER" id="PTHR33393">
    <property type="entry name" value="POLYGLUTAMINE SYNTHESIS ACCESSORY PROTEIN RV0574C-RELATED"/>
    <property type="match status" value="1"/>
</dbReference>
<dbReference type="InterPro" id="IPR019079">
    <property type="entry name" value="Capsule_synth_CapA"/>
</dbReference>
<organism evidence="3 4">
    <name type="scientific">Spiribacter salinus</name>
    <dbReference type="NCBI Taxonomy" id="1335746"/>
    <lineage>
        <taxon>Bacteria</taxon>
        <taxon>Pseudomonadati</taxon>
        <taxon>Pseudomonadota</taxon>
        <taxon>Gammaproteobacteria</taxon>
        <taxon>Chromatiales</taxon>
        <taxon>Ectothiorhodospiraceae</taxon>
        <taxon>Spiribacter</taxon>
    </lineage>
</organism>
<proteinExistence type="inferred from homology"/>
<protein>
    <submittedName>
        <fullName evidence="3">CapA family protein</fullName>
    </submittedName>
</protein>
<accession>A0A540V990</accession>
<reference evidence="3 4" key="1">
    <citation type="submission" date="2019-06" db="EMBL/GenBank/DDBJ databases">
        <title>Metagenome assembled Genome of Spiribacter salinus SL48-SHIP from the microbial mat of Salt Lake 48 (Novosibirsk region, Russia).</title>
        <authorList>
            <person name="Shipova A."/>
            <person name="Rozanov A.S."/>
            <person name="Bryanskaya A.V."/>
            <person name="Peltek S.E."/>
        </authorList>
    </citation>
    <scope>NUCLEOTIDE SEQUENCE [LARGE SCALE GENOMIC DNA]</scope>
    <source>
        <strain evidence="3">SL48-SHIP-2</strain>
    </source>
</reference>
<feature type="non-terminal residue" evidence="3">
    <location>
        <position position="1"/>
    </location>
</feature>
<dbReference type="Proteomes" id="UP000315400">
    <property type="component" value="Unassembled WGS sequence"/>
</dbReference>
<dbReference type="PANTHER" id="PTHR33393:SF11">
    <property type="entry name" value="POLYGLUTAMINE SYNTHESIS ACCESSORY PROTEIN RV0574C-RELATED"/>
    <property type="match status" value="1"/>
</dbReference>
<feature type="domain" description="Capsule synthesis protein CapA" evidence="2">
    <location>
        <begin position="62"/>
        <end position="318"/>
    </location>
</feature>
<dbReference type="InterPro" id="IPR029052">
    <property type="entry name" value="Metallo-depent_PP-like"/>
</dbReference>
<dbReference type="EMBL" id="VIFK01000480">
    <property type="protein sequence ID" value="TQE93318.1"/>
    <property type="molecule type" value="Genomic_DNA"/>
</dbReference>
<evidence type="ECO:0000259" key="2">
    <source>
        <dbReference type="SMART" id="SM00854"/>
    </source>
</evidence>
<dbReference type="CDD" id="cd07381">
    <property type="entry name" value="MPP_CapA"/>
    <property type="match status" value="1"/>
</dbReference>
<comment type="similarity">
    <text evidence="1">Belongs to the CapA family.</text>
</comment>
<dbReference type="AlphaFoldDB" id="A0A540V990"/>
<dbReference type="Gene3D" id="3.60.21.10">
    <property type="match status" value="1"/>
</dbReference>
<comment type="caution">
    <text evidence="3">The sequence shown here is derived from an EMBL/GenBank/DDBJ whole genome shotgun (WGS) entry which is preliminary data.</text>
</comment>
<name>A0A540V990_9GAMM</name>
<evidence type="ECO:0000313" key="4">
    <source>
        <dbReference type="Proteomes" id="UP000315400"/>
    </source>
</evidence>
<gene>
    <name evidence="3" type="ORF">FKY71_18280</name>
</gene>
<dbReference type="SMART" id="SM00854">
    <property type="entry name" value="PGA_cap"/>
    <property type="match status" value="1"/>
</dbReference>
<dbReference type="SUPFAM" id="SSF56300">
    <property type="entry name" value="Metallo-dependent phosphatases"/>
    <property type="match status" value="1"/>
</dbReference>
<dbReference type="Pfam" id="PF09587">
    <property type="entry name" value="PGA_cap"/>
    <property type="match status" value="1"/>
</dbReference>